<protein>
    <submittedName>
        <fullName evidence="1">Uncharacterized protein</fullName>
    </submittedName>
</protein>
<organism evidence="1 2">
    <name type="scientific">Volucribacter psittacicida</name>
    <dbReference type="NCBI Taxonomy" id="203482"/>
    <lineage>
        <taxon>Bacteria</taxon>
        <taxon>Pseudomonadati</taxon>
        <taxon>Pseudomonadota</taxon>
        <taxon>Gammaproteobacteria</taxon>
        <taxon>Pasteurellales</taxon>
        <taxon>Pasteurellaceae</taxon>
        <taxon>Volucribacter</taxon>
    </lineage>
</organism>
<accession>A0A4R1FXV7</accession>
<evidence type="ECO:0000313" key="1">
    <source>
        <dbReference type="EMBL" id="TCJ96131.1"/>
    </source>
</evidence>
<dbReference type="Pfam" id="PF22759">
    <property type="entry name" value="E217_GP41"/>
    <property type="match status" value="1"/>
</dbReference>
<proteinExistence type="predicted"/>
<dbReference type="OrthoDB" id="5690318at2"/>
<gene>
    <name evidence="1" type="ORF">EV694_1682</name>
</gene>
<dbReference type="Proteomes" id="UP000294702">
    <property type="component" value="Unassembled WGS sequence"/>
</dbReference>
<comment type="caution">
    <text evidence="1">The sequence shown here is derived from an EMBL/GenBank/DDBJ whole genome shotgun (WGS) entry which is preliminary data.</text>
</comment>
<keyword evidence="2" id="KW-1185">Reference proteome</keyword>
<dbReference type="EMBL" id="SMFT01000004">
    <property type="protein sequence ID" value="TCJ96131.1"/>
    <property type="molecule type" value="Genomic_DNA"/>
</dbReference>
<dbReference type="AlphaFoldDB" id="A0A4R1FXV7"/>
<name>A0A4R1FXV7_9PAST</name>
<evidence type="ECO:0000313" key="2">
    <source>
        <dbReference type="Proteomes" id="UP000294702"/>
    </source>
</evidence>
<dbReference type="InterPro" id="IPR054496">
    <property type="entry name" value="E217_GP41"/>
</dbReference>
<dbReference type="RefSeq" id="WP_132691402.1">
    <property type="nucleotide sequence ID" value="NZ_SMFT01000004.1"/>
</dbReference>
<reference evidence="1 2" key="1">
    <citation type="submission" date="2019-03" db="EMBL/GenBank/DDBJ databases">
        <title>Genomic Encyclopedia of Type Strains, Phase IV (KMG-IV): sequencing the most valuable type-strain genomes for metagenomic binning, comparative biology and taxonomic classification.</title>
        <authorList>
            <person name="Goeker M."/>
        </authorList>
    </citation>
    <scope>NUCLEOTIDE SEQUENCE [LARGE SCALE GENOMIC DNA]</scope>
    <source>
        <strain evidence="1 2">DSM 15534</strain>
    </source>
</reference>
<sequence>MQFIRNGSFNQKKLRLTLLLGATSQQGFDDKGNNTVIVEGLRVSAQIRNGGGIIAPTTQIVVYGLSAEIMNQVARIKWNTEETKMNFIRLEALHNGAYTLVFEGMISFAYPNFGASSESMLTIQAVTAIQHQIQAAPPVSIKGEVDVAKLIEQICQNIGMDFENNGVTTKISNPYLCETGLEQIKKLCQAADINLAIEARKVAISNKTKGRNIKIPVISPNTGLIGYPVPNLSGITFQCLFDPMIRFHGIVQIKDSLISVANGMWLIYGLTYHLESEVANGKWCIDVSATYIGEVKVAK</sequence>